<name>A0A0A3YTH0_BRAJP</name>
<dbReference type="InterPro" id="IPR041492">
    <property type="entry name" value="HAD_2"/>
</dbReference>
<keyword evidence="3" id="KW-0479">Metal-binding</keyword>
<dbReference type="PANTHER" id="PTHR46193">
    <property type="entry name" value="6-PHOSPHOGLUCONATE PHOSPHATASE"/>
    <property type="match status" value="1"/>
</dbReference>
<dbReference type="GeneID" id="46488836"/>
<dbReference type="SUPFAM" id="SSF56784">
    <property type="entry name" value="HAD-like"/>
    <property type="match status" value="1"/>
</dbReference>
<dbReference type="KEGG" id="bjp:RN69_39965"/>
<dbReference type="Pfam" id="PF13419">
    <property type="entry name" value="HAD_2"/>
    <property type="match status" value="1"/>
</dbReference>
<evidence type="ECO:0000256" key="4">
    <source>
        <dbReference type="ARBA" id="ARBA00022842"/>
    </source>
</evidence>
<evidence type="ECO:0000313" key="5">
    <source>
        <dbReference type="EMBL" id="KGT76953.1"/>
    </source>
</evidence>
<dbReference type="InterPro" id="IPR023198">
    <property type="entry name" value="PGP-like_dom2"/>
</dbReference>
<dbReference type="PANTHER" id="PTHR46193:SF10">
    <property type="entry name" value="6-PHOSPHOGLUCONATE PHOSPHATASE"/>
    <property type="match status" value="1"/>
</dbReference>
<comment type="caution">
    <text evidence="5">The sequence shown here is derived from an EMBL/GenBank/DDBJ whole genome shotgun (WGS) entry which is preliminary data.</text>
</comment>
<dbReference type="EMBL" id="JRPN01000019">
    <property type="protein sequence ID" value="KGT76953.1"/>
    <property type="molecule type" value="Genomic_DNA"/>
</dbReference>
<gene>
    <name evidence="5" type="ORF">MA20_25710</name>
</gene>
<evidence type="ECO:0000256" key="3">
    <source>
        <dbReference type="ARBA" id="ARBA00022723"/>
    </source>
</evidence>
<accession>A0A0A3YTH0</accession>
<keyword evidence="4" id="KW-0460">Magnesium</keyword>
<dbReference type="GO" id="GO:0003824">
    <property type="term" value="F:catalytic activity"/>
    <property type="evidence" value="ECO:0007669"/>
    <property type="project" value="UniProtKB-ARBA"/>
</dbReference>
<dbReference type="PATRIC" id="fig|375.37.peg.7033"/>
<evidence type="ECO:0008006" key="7">
    <source>
        <dbReference type="Google" id="ProtNLM"/>
    </source>
</evidence>
<dbReference type="GO" id="GO:0046872">
    <property type="term" value="F:metal ion binding"/>
    <property type="evidence" value="ECO:0007669"/>
    <property type="project" value="UniProtKB-KW"/>
</dbReference>
<dbReference type="InterPro" id="IPR023214">
    <property type="entry name" value="HAD_sf"/>
</dbReference>
<reference evidence="5 6" key="1">
    <citation type="submission" date="2014-09" db="EMBL/GenBank/DDBJ databases">
        <title>Draft genome of Bradyrhizobium japonicum Is-34.</title>
        <authorList>
            <person name="Tsurumaru H."/>
            <person name="Yamakawa T."/>
            <person name="Hashimoto S."/>
            <person name="Okizaki K."/>
            <person name="Kanesaki Y."/>
            <person name="Yoshikawa H."/>
            <person name="Yajima S."/>
        </authorList>
    </citation>
    <scope>NUCLEOTIDE SEQUENCE [LARGE SCALE GENOMIC DNA]</scope>
    <source>
        <strain evidence="5 6">Is-34</strain>
    </source>
</reference>
<dbReference type="InterPro" id="IPR036412">
    <property type="entry name" value="HAD-like_sf"/>
</dbReference>
<organism evidence="5 6">
    <name type="scientific">Bradyrhizobium japonicum</name>
    <dbReference type="NCBI Taxonomy" id="375"/>
    <lineage>
        <taxon>Bacteria</taxon>
        <taxon>Pseudomonadati</taxon>
        <taxon>Pseudomonadota</taxon>
        <taxon>Alphaproteobacteria</taxon>
        <taxon>Hyphomicrobiales</taxon>
        <taxon>Nitrobacteraceae</taxon>
        <taxon>Bradyrhizobium</taxon>
    </lineage>
</organism>
<evidence type="ECO:0000256" key="1">
    <source>
        <dbReference type="ARBA" id="ARBA00001946"/>
    </source>
</evidence>
<sequence>MPDICVIFDLDGTLVDSETLCNQAFLDLLPELSDPAEVLVKRYRGKKLSAILADIEHRIGGSLPDTFENNDRGRVSELFARDLKPMPGVVAMLDNLSHYKCVASSGPPALTIFGS</sequence>
<protein>
    <recommendedName>
        <fullName evidence="7">Haloacid dehalogenase</fullName>
    </recommendedName>
</protein>
<comment type="similarity">
    <text evidence="2">Belongs to the HAD-like hydrolase superfamily. CbbY/CbbZ/Gph/YieH family.</text>
</comment>
<dbReference type="Proteomes" id="UP000030377">
    <property type="component" value="Unassembled WGS sequence"/>
</dbReference>
<dbReference type="InterPro" id="IPR051600">
    <property type="entry name" value="Beta-PGM-like"/>
</dbReference>
<dbReference type="AlphaFoldDB" id="A0A0A3YTH0"/>
<proteinExistence type="inferred from homology"/>
<dbReference type="RefSeq" id="WP_011084395.1">
    <property type="nucleotide sequence ID" value="NZ_BJNK01000019.1"/>
</dbReference>
<evidence type="ECO:0000256" key="2">
    <source>
        <dbReference type="ARBA" id="ARBA00006171"/>
    </source>
</evidence>
<evidence type="ECO:0000313" key="6">
    <source>
        <dbReference type="Proteomes" id="UP000030377"/>
    </source>
</evidence>
<comment type="cofactor">
    <cofactor evidence="1">
        <name>Mg(2+)</name>
        <dbReference type="ChEBI" id="CHEBI:18420"/>
    </cofactor>
</comment>
<dbReference type="Gene3D" id="1.10.150.240">
    <property type="entry name" value="Putative phosphatase, domain 2"/>
    <property type="match status" value="1"/>
</dbReference>
<dbReference type="Gene3D" id="3.40.50.1000">
    <property type="entry name" value="HAD superfamily/HAD-like"/>
    <property type="match status" value="1"/>
</dbReference>